<dbReference type="GO" id="GO:0016422">
    <property type="term" value="F:mRNA (2'-O-methyladenosine-N6-)-methyltransferase activity"/>
    <property type="evidence" value="ECO:0007669"/>
    <property type="project" value="InterPro"/>
</dbReference>
<organism evidence="1 2">
    <name type="scientific">Plasmodium falciparum IGH-CR14</name>
    <dbReference type="NCBI Taxonomy" id="580059"/>
    <lineage>
        <taxon>Eukaryota</taxon>
        <taxon>Sar</taxon>
        <taxon>Alveolata</taxon>
        <taxon>Apicomplexa</taxon>
        <taxon>Aconoidasida</taxon>
        <taxon>Haemosporida</taxon>
        <taxon>Plasmodiidae</taxon>
        <taxon>Plasmodium</taxon>
        <taxon>Plasmodium (Laverania)</taxon>
    </lineage>
</organism>
<dbReference type="PANTHER" id="PTHR21727">
    <property type="entry name" value="PHOSPHORYLATED CTD INTERACTING FACTOR 1"/>
    <property type="match status" value="1"/>
</dbReference>
<name>A0A0L1IGP5_PLAFA</name>
<proteinExistence type="predicted"/>
<protein>
    <submittedName>
        <fullName evidence="1">Uncharacterized protein</fullName>
    </submittedName>
</protein>
<dbReference type="GO" id="GO:0099122">
    <property type="term" value="F:RNA polymerase II C-terminal domain binding"/>
    <property type="evidence" value="ECO:0007669"/>
    <property type="project" value="InterPro"/>
</dbReference>
<dbReference type="PANTHER" id="PTHR21727:SF0">
    <property type="entry name" value="MRNA (2'-O-METHYLADENOSINE-N(6)-)-METHYLTRANSFERASE"/>
    <property type="match status" value="1"/>
</dbReference>
<sequence length="424" mass="52790">MLDIKDEYKLQDEFIKLRRILINIFCYELFYSPNKKLKNRLLYIIRKSECYKKCCFLFNGEYNNVHNDDEFCVCAYKKYRQKINKIFKRFMMKKNKYNKRKKKEKDNKLYTYCELRKNICFMEKEIFNRLFFNINIRYSNYVIERKYMYLYFLFIKFMGVLKKKKKQYIINNNNNNVSKKDKPCCFIDSLLSHFCIKQFSLFINYLLKGKRDNIYFELLKGEIKSTFFNLNIDKNRYKKENVHIYQKKYTNFCHSIVIYKYKPIIKYEKKIHNNINKKKIYIYYYIKYLLQKKNNSYNFSINRFYYIKHRNRTQDIFLNIPKKKNIYIFSVNINSFKCVINKFIYNDFYYNLLNSIFYSIINIPLQYVCDTYIYYLYCYDSDLKNDENLLCVHEEYNNNINKNMENNNNINKNMENYYTLNKNM</sequence>
<dbReference type="InterPro" id="IPR039881">
    <property type="entry name" value="PCIF1-like"/>
</dbReference>
<accession>A0A0L1IGP5</accession>
<dbReference type="OrthoDB" id="193787at2759"/>
<dbReference type="Proteomes" id="UP000054562">
    <property type="component" value="Unassembled WGS sequence"/>
</dbReference>
<dbReference type="AlphaFoldDB" id="A0A0L1IGP5"/>
<gene>
    <name evidence="1" type="ORF">PFMG_04848</name>
</gene>
<evidence type="ECO:0000313" key="1">
    <source>
        <dbReference type="EMBL" id="KNG78667.1"/>
    </source>
</evidence>
<reference evidence="2" key="1">
    <citation type="submission" date="2015-07" db="EMBL/GenBank/DDBJ databases">
        <title>Annotation of Plasmodium falciparum IGH-CR14.</title>
        <authorList>
            <consortium name="The Broad Institute Genome Sequencing Platform"/>
            <person name="Volkman S.K."/>
            <person name="Neafsey D.E."/>
            <person name="Dash A.P."/>
            <person name="Chitnis C.E."/>
            <person name="Hartl D.L."/>
            <person name="Young S.K."/>
            <person name="Zeng Q."/>
            <person name="Koehrsen M."/>
            <person name="Alvarado L."/>
            <person name="Berlin A."/>
            <person name="Borenstein D."/>
            <person name="Chapman S.B."/>
            <person name="Chen Z."/>
            <person name="Engels R."/>
            <person name="Freedman E."/>
            <person name="Gellesch M."/>
            <person name="Goldberg J."/>
            <person name="Griggs A."/>
            <person name="Gujja S."/>
            <person name="Heilman E.R."/>
            <person name="Heiman D.I."/>
            <person name="Howarth C."/>
            <person name="Jen D."/>
            <person name="Larson L."/>
            <person name="Mehta T."/>
            <person name="Neiman D."/>
            <person name="Park D."/>
            <person name="Pearson M."/>
            <person name="Roberts A."/>
            <person name="Saif S."/>
            <person name="Shea T."/>
            <person name="Shenoy N."/>
            <person name="Sisk P."/>
            <person name="Stolte C."/>
            <person name="Sykes S."/>
            <person name="Walk T."/>
            <person name="White J."/>
            <person name="Yandava C."/>
            <person name="Haas B."/>
            <person name="Henn M.R."/>
            <person name="Nusbaum C."/>
            <person name="Birren B."/>
        </authorList>
    </citation>
    <scope>NUCLEOTIDE SEQUENCE [LARGE SCALE GENOMIC DNA]</scope>
    <source>
        <strain evidence="2">IGH-CR14</strain>
    </source>
</reference>
<reference evidence="2" key="2">
    <citation type="submission" date="2015-07" db="EMBL/GenBank/DDBJ databases">
        <title>The genome sequence of Plasmodium falciparum IGH-CR14.</title>
        <authorList>
            <consortium name="The Broad Institute Genome Sequencing Platform"/>
            <person name="Volkman S.K."/>
            <person name="Neafsey D.E."/>
            <person name="Dash A.P."/>
            <person name="Chitnis C.E."/>
            <person name="Hartl D.L."/>
            <person name="Young S.K."/>
            <person name="Kodira C.D."/>
            <person name="Zeng Q."/>
            <person name="Koehrsen M."/>
            <person name="Godfrey P."/>
            <person name="Alvarado L."/>
            <person name="Berlin A."/>
            <person name="Borenstein D."/>
            <person name="Chen Z."/>
            <person name="Engels R."/>
            <person name="Freedman E."/>
            <person name="Gellesch M."/>
            <person name="Goldberg J."/>
            <person name="Griggs A."/>
            <person name="Gujja S."/>
            <person name="Heiman D."/>
            <person name="Hepburn T."/>
            <person name="Howarth C."/>
            <person name="Jen D."/>
            <person name="Larson L."/>
            <person name="Lewis B."/>
            <person name="Mehta T."/>
            <person name="Park D."/>
            <person name="Pearson M."/>
            <person name="Roberts A."/>
            <person name="Saif S."/>
            <person name="Shea T."/>
            <person name="Shenoy N."/>
            <person name="Sisk P."/>
            <person name="Stolte C."/>
            <person name="Sykes S."/>
            <person name="Walk T."/>
            <person name="White J."/>
            <person name="Yandava C."/>
            <person name="Wirth D.F."/>
            <person name="Nusbaum C."/>
            <person name="Birren B."/>
        </authorList>
    </citation>
    <scope>NUCLEOTIDE SEQUENCE [LARGE SCALE GENOMIC DNA]</scope>
    <source>
        <strain evidence="2">IGH-CR14</strain>
    </source>
</reference>
<evidence type="ECO:0000313" key="2">
    <source>
        <dbReference type="Proteomes" id="UP000054562"/>
    </source>
</evidence>
<dbReference type="EMBL" id="GG665662">
    <property type="protein sequence ID" value="KNG78667.1"/>
    <property type="molecule type" value="Genomic_DNA"/>
</dbReference>
<feature type="non-terminal residue" evidence="1">
    <location>
        <position position="424"/>
    </location>
</feature>